<protein>
    <recommendedName>
        <fullName evidence="3">F-box domain-containing protein</fullName>
    </recommendedName>
</protein>
<name>A0A4Z1NPZ5_9PEZI</name>
<dbReference type="PANTHER" id="PTHR42085:SF1">
    <property type="entry name" value="F-BOX DOMAIN-CONTAINING PROTEIN"/>
    <property type="match status" value="1"/>
</dbReference>
<keyword evidence="2" id="KW-1185">Reference proteome</keyword>
<evidence type="ECO:0008006" key="3">
    <source>
        <dbReference type="Google" id="ProtNLM"/>
    </source>
</evidence>
<comment type="caution">
    <text evidence="1">The sequence shown here is derived from an EMBL/GenBank/DDBJ whole genome shotgun (WGS) entry which is preliminary data.</text>
</comment>
<dbReference type="PANTHER" id="PTHR42085">
    <property type="entry name" value="F-BOX DOMAIN-CONTAINING PROTEIN"/>
    <property type="match status" value="1"/>
</dbReference>
<gene>
    <name evidence="1" type="ORF">E6O75_ATG08348</name>
</gene>
<dbReference type="InterPro" id="IPR038883">
    <property type="entry name" value="AN11006-like"/>
</dbReference>
<sequence>MTDSPVTQSSVNSDIISTKIAARLPEKIQSFVNSLDRAELKALRASLSKHWHFDFLELPLELRESIYEFIFEGKGSQPTAITLSRRTTSIARSDLCSTAILSTCRQIHQEASNVLYRQHPAKLIVNQKAAKFGYKLQSIDVAASTGFTRLDVDISVNSDWLYIEYGQKRQGTLGHLLSTWVDRLVSALQPTNSGGSRTINMNVRLSGWLGNSINYFDDVDELLAKTCWFRVQIAAAVQEMRQDLHTRLPAIEFTITSDVEAIYPWLRVVRESAFKLQFHHSAVRKVAHLSMGESQRLTIEWQKVGLDDKF</sequence>
<evidence type="ECO:0000313" key="1">
    <source>
        <dbReference type="EMBL" id="TID15095.1"/>
    </source>
</evidence>
<reference evidence="1 2" key="1">
    <citation type="submission" date="2019-04" db="EMBL/GenBank/DDBJ databases">
        <title>High contiguity whole genome sequence and gene annotation resource for two Venturia nashicola isolates.</title>
        <authorList>
            <person name="Prokchorchik M."/>
            <person name="Won K."/>
            <person name="Lee Y."/>
            <person name="Choi E.D."/>
            <person name="Segonzac C."/>
            <person name="Sohn K.H."/>
        </authorList>
    </citation>
    <scope>NUCLEOTIDE SEQUENCE [LARGE SCALE GENOMIC DNA]</scope>
    <source>
        <strain evidence="1 2">PRI2</strain>
    </source>
</reference>
<evidence type="ECO:0000313" key="2">
    <source>
        <dbReference type="Proteomes" id="UP000298493"/>
    </source>
</evidence>
<dbReference type="Proteomes" id="UP000298493">
    <property type="component" value="Unassembled WGS sequence"/>
</dbReference>
<proteinExistence type="predicted"/>
<dbReference type="OrthoDB" id="62952at2759"/>
<dbReference type="EMBL" id="SNSC02000021">
    <property type="protein sequence ID" value="TID15095.1"/>
    <property type="molecule type" value="Genomic_DNA"/>
</dbReference>
<organism evidence="1 2">
    <name type="scientific">Venturia nashicola</name>
    <dbReference type="NCBI Taxonomy" id="86259"/>
    <lineage>
        <taxon>Eukaryota</taxon>
        <taxon>Fungi</taxon>
        <taxon>Dikarya</taxon>
        <taxon>Ascomycota</taxon>
        <taxon>Pezizomycotina</taxon>
        <taxon>Dothideomycetes</taxon>
        <taxon>Pleosporomycetidae</taxon>
        <taxon>Venturiales</taxon>
        <taxon>Venturiaceae</taxon>
        <taxon>Venturia</taxon>
    </lineage>
</organism>
<dbReference type="AlphaFoldDB" id="A0A4Z1NPZ5"/>
<accession>A0A4Z1NPZ5</accession>